<dbReference type="GO" id="GO:0140374">
    <property type="term" value="P:antiviral innate immune response"/>
    <property type="evidence" value="ECO:0007669"/>
    <property type="project" value="TreeGrafter"/>
</dbReference>
<evidence type="ECO:0000256" key="16">
    <source>
        <dbReference type="SAM" id="MobiDB-lite"/>
    </source>
</evidence>
<evidence type="ECO:0000256" key="14">
    <source>
        <dbReference type="ARBA" id="ARBA00023118"/>
    </source>
</evidence>
<dbReference type="Gene3D" id="3.40.50.300">
    <property type="entry name" value="P-loop containing nucleotide triphosphate hydrolases"/>
    <property type="match status" value="2"/>
</dbReference>
<dbReference type="GO" id="GO:0016787">
    <property type="term" value="F:hydrolase activity"/>
    <property type="evidence" value="ECO:0007669"/>
    <property type="project" value="UniProtKB-KW"/>
</dbReference>
<proteinExistence type="inferred from homology"/>
<dbReference type="InterPro" id="IPR001650">
    <property type="entry name" value="Helicase_C-like"/>
</dbReference>
<dbReference type="InterPro" id="IPR021673">
    <property type="entry name" value="RLR_CTR"/>
</dbReference>
<evidence type="ECO:0000256" key="2">
    <source>
        <dbReference type="ARBA" id="ARBA00006866"/>
    </source>
</evidence>
<evidence type="ECO:0000256" key="13">
    <source>
        <dbReference type="ARBA" id="ARBA00022884"/>
    </source>
</evidence>
<dbReference type="InterPro" id="IPR006935">
    <property type="entry name" value="Helicase/UvrB_N"/>
</dbReference>
<dbReference type="GO" id="GO:0005737">
    <property type="term" value="C:cytoplasm"/>
    <property type="evidence" value="ECO:0007669"/>
    <property type="project" value="UniProtKB-SubCell"/>
</dbReference>
<evidence type="ECO:0000256" key="11">
    <source>
        <dbReference type="ARBA" id="ARBA00022840"/>
    </source>
</evidence>
<dbReference type="Gene3D" id="2.170.150.30">
    <property type="entry name" value="RIG-I-like receptor, C-terminal regulatory domain"/>
    <property type="match status" value="1"/>
</dbReference>
<dbReference type="RefSeq" id="XP_013391116.1">
    <property type="nucleotide sequence ID" value="XM_013535662.1"/>
</dbReference>
<dbReference type="PROSITE" id="PS51194">
    <property type="entry name" value="HELICASE_CTER"/>
    <property type="match status" value="1"/>
</dbReference>
<evidence type="ECO:0000256" key="9">
    <source>
        <dbReference type="ARBA" id="ARBA00022806"/>
    </source>
</evidence>
<dbReference type="InterPro" id="IPR014001">
    <property type="entry name" value="Helicase_ATP-bd"/>
</dbReference>
<evidence type="ECO:0000256" key="15">
    <source>
        <dbReference type="ARBA" id="ARBA00049390"/>
    </source>
</evidence>
<keyword evidence="20" id="KW-1185">Reference proteome</keyword>
<keyword evidence="10" id="KW-0862">Zinc</keyword>
<dbReference type="GO" id="GO:0003677">
    <property type="term" value="F:DNA binding"/>
    <property type="evidence" value="ECO:0007669"/>
    <property type="project" value="InterPro"/>
</dbReference>
<dbReference type="SMART" id="SM00487">
    <property type="entry name" value="DEXDc"/>
    <property type="match status" value="1"/>
</dbReference>
<feature type="compositionally biased region" description="Acidic residues" evidence="16">
    <location>
        <begin position="48"/>
        <end position="57"/>
    </location>
</feature>
<comment type="catalytic activity">
    <reaction evidence="15">
        <text>ATP + H2O = ADP + phosphate + H(+)</text>
        <dbReference type="Rhea" id="RHEA:13065"/>
        <dbReference type="ChEBI" id="CHEBI:15377"/>
        <dbReference type="ChEBI" id="CHEBI:15378"/>
        <dbReference type="ChEBI" id="CHEBI:30616"/>
        <dbReference type="ChEBI" id="CHEBI:43474"/>
        <dbReference type="ChEBI" id="CHEBI:456216"/>
        <dbReference type="EC" id="3.6.4.13"/>
    </reaction>
    <physiologicalReaction direction="left-to-right" evidence="15">
        <dbReference type="Rhea" id="RHEA:13066"/>
    </physiologicalReaction>
</comment>
<dbReference type="SUPFAM" id="SSF52540">
    <property type="entry name" value="P-loop containing nucleoside triphosphate hydrolases"/>
    <property type="match status" value="1"/>
</dbReference>
<keyword evidence="5" id="KW-0399">Innate immunity</keyword>
<keyword evidence="13" id="KW-0694">RNA-binding</keyword>
<sequence>MDSSNVVDMRASVREAVEEGLSYPVQESPLDTVDEDISQEAQNLGSLEESEPAEEPVIEVPSNDTRSFEVEPLIQAPAPTVSDDETLYNRTADETLSSSETSDLELRNYQKELAQPGLEGKNIIVCAPTGSGKTRVALEITKEHLDKADRGRRKVVFLVNQVELMEQQLAVFKKNLTGYRTIGLSGNVDTKVPLSELLPKNDVIVLTAQILLDQLRDNLLKIHDFSLMIYDECHHTKKGHPYNNIMAFYIDQKLDSPVADWHPSAIQERLPQVVGLTASLGVGKANNNETAIEHILKLCANLDTEELSTVVQHENEMLQYVNVPKSDIVPVGERAMDPFKDIITGIMEEIENKIKDLHGQHQLKERSATDLDPPADKGKGPYTQWVHSLKKKIAVIDEQKIRWSCFACWTNLLTYHEALLINEDSRTIDALDYIRSENSKRSTHRNLDIDNWLQQLFQEKEPTISEFAANDTFKNPKLVKLEDMLRKAYEEKPDSRGIVFCKTRALTETLKNWMLETESLKALNPKCLVGTNAAVDKKGMTSSQQVDVLSYFKGGKVKLLIATSVAEEGLDIKQCNLVIRYDYVTNEIAMVQARGRGRAEDSQYVLIAGGRGTAEKEELNVIRESMMKKAICAVKQMSPQEFKDKVRRLQEEVKDERMMRKTAQSGAAAEDEHELQCLKCDVFACLSSDIRVIEKSNHVVVDEEFMTRVEVKPHPNSQRYGNMEKTGKLHCTKCDSAWGIQCLYKRMAFPVLKLESFLLEDKNRDIKMENKWKDVPFKVRKFTSEDWKKIAARQ</sequence>
<keyword evidence="7" id="KW-0547">Nucleotide-binding</keyword>
<evidence type="ECO:0000259" key="18">
    <source>
        <dbReference type="PROSITE" id="PS51194"/>
    </source>
</evidence>
<evidence type="ECO:0000256" key="6">
    <source>
        <dbReference type="ARBA" id="ARBA00022723"/>
    </source>
</evidence>
<evidence type="ECO:0000256" key="1">
    <source>
        <dbReference type="ARBA" id="ARBA00004496"/>
    </source>
</evidence>
<dbReference type="STRING" id="7574.A0A1S3HZX0"/>
<name>A0A1S3HZX0_LINAN</name>
<keyword evidence="9 21" id="KW-0347">Helicase</keyword>
<dbReference type="Pfam" id="PF04851">
    <property type="entry name" value="ResIII"/>
    <property type="match status" value="1"/>
</dbReference>
<dbReference type="InterPro" id="IPR038557">
    <property type="entry name" value="RLR_C_sf"/>
</dbReference>
<dbReference type="GO" id="GO:0003725">
    <property type="term" value="F:double-stranded RNA binding"/>
    <property type="evidence" value="ECO:0007669"/>
    <property type="project" value="TreeGrafter"/>
</dbReference>
<dbReference type="InterPro" id="IPR051363">
    <property type="entry name" value="RLR_Helicase"/>
</dbReference>
<comment type="similarity">
    <text evidence="2">Belongs to the helicase family. RLR subfamily.</text>
</comment>
<evidence type="ECO:0000313" key="21">
    <source>
        <dbReference type="RefSeq" id="XP_013391116.1"/>
    </source>
</evidence>
<feature type="domain" description="Helicase C-terminal" evidence="18">
    <location>
        <begin position="480"/>
        <end position="650"/>
    </location>
</feature>
<evidence type="ECO:0000259" key="19">
    <source>
        <dbReference type="PROSITE" id="PS51789"/>
    </source>
</evidence>
<dbReference type="PANTHER" id="PTHR14074">
    <property type="entry name" value="HELICASE WITH DEATH DOMAIN-RELATED"/>
    <property type="match status" value="1"/>
</dbReference>
<keyword evidence="4" id="KW-0963">Cytoplasm</keyword>
<dbReference type="PROSITE" id="PS51192">
    <property type="entry name" value="HELICASE_ATP_BIND_1"/>
    <property type="match status" value="1"/>
</dbReference>
<evidence type="ECO:0000256" key="3">
    <source>
        <dbReference type="ARBA" id="ARBA00012552"/>
    </source>
</evidence>
<evidence type="ECO:0000256" key="8">
    <source>
        <dbReference type="ARBA" id="ARBA00022801"/>
    </source>
</evidence>
<gene>
    <name evidence="21" type="primary">LOC106159387</name>
</gene>
<evidence type="ECO:0000259" key="17">
    <source>
        <dbReference type="PROSITE" id="PS51192"/>
    </source>
</evidence>
<protein>
    <recommendedName>
        <fullName evidence="3">RNA helicase</fullName>
        <ecNumber evidence="3">3.6.4.13</ecNumber>
    </recommendedName>
</protein>
<dbReference type="InParanoid" id="A0A1S3HZX0"/>
<keyword evidence="8" id="KW-0378">Hydrolase</keyword>
<keyword evidence="11" id="KW-0067">ATP-binding</keyword>
<accession>A0A1S3HZX0</accession>
<dbReference type="PANTHER" id="PTHR14074:SF16">
    <property type="entry name" value="ANTIVIRAL INNATE IMMUNE RESPONSE RECEPTOR RIG-I"/>
    <property type="match status" value="1"/>
</dbReference>
<evidence type="ECO:0000256" key="7">
    <source>
        <dbReference type="ARBA" id="ARBA00022741"/>
    </source>
</evidence>
<evidence type="ECO:0000313" key="20">
    <source>
        <dbReference type="Proteomes" id="UP000085678"/>
    </source>
</evidence>
<dbReference type="Gene3D" id="1.20.1320.30">
    <property type="match status" value="1"/>
</dbReference>
<dbReference type="EC" id="3.6.4.13" evidence="3"/>
<dbReference type="GO" id="GO:0003724">
    <property type="term" value="F:RNA helicase activity"/>
    <property type="evidence" value="ECO:0007669"/>
    <property type="project" value="UniProtKB-EC"/>
</dbReference>
<dbReference type="PROSITE" id="PS51789">
    <property type="entry name" value="RLR_CTR"/>
    <property type="match status" value="1"/>
</dbReference>
<comment type="subcellular location">
    <subcellularLocation>
        <location evidence="1">Cytoplasm</location>
    </subcellularLocation>
</comment>
<keyword evidence="6" id="KW-0479">Metal-binding</keyword>
<feature type="domain" description="Helicase ATP-binding" evidence="17">
    <location>
        <begin position="114"/>
        <end position="298"/>
    </location>
</feature>
<dbReference type="OrthoDB" id="416741at2759"/>
<dbReference type="GO" id="GO:0002753">
    <property type="term" value="P:cytoplasmic pattern recognition receptor signaling pathway"/>
    <property type="evidence" value="ECO:0007669"/>
    <property type="project" value="TreeGrafter"/>
</dbReference>
<feature type="domain" description="RLR CTR" evidence="19">
    <location>
        <begin position="663"/>
        <end position="789"/>
    </location>
</feature>
<evidence type="ECO:0000256" key="12">
    <source>
        <dbReference type="ARBA" id="ARBA00022859"/>
    </source>
</evidence>
<reference evidence="21" key="1">
    <citation type="submission" date="2025-08" db="UniProtKB">
        <authorList>
            <consortium name="RefSeq"/>
        </authorList>
    </citation>
    <scope>IDENTIFICATION</scope>
    <source>
        <tissue evidence="21">Gonads</tissue>
    </source>
</reference>
<dbReference type="KEGG" id="lak:106159387"/>
<dbReference type="Pfam" id="PF18119">
    <property type="entry name" value="RIG-I_C"/>
    <property type="match status" value="1"/>
</dbReference>
<evidence type="ECO:0000256" key="10">
    <source>
        <dbReference type="ARBA" id="ARBA00022833"/>
    </source>
</evidence>
<dbReference type="Proteomes" id="UP000085678">
    <property type="component" value="Unplaced"/>
</dbReference>
<feature type="region of interest" description="Disordered" evidence="16">
    <location>
        <begin position="17"/>
        <end position="66"/>
    </location>
</feature>
<dbReference type="GO" id="GO:0008270">
    <property type="term" value="F:zinc ion binding"/>
    <property type="evidence" value="ECO:0007669"/>
    <property type="project" value="TreeGrafter"/>
</dbReference>
<dbReference type="AlphaFoldDB" id="A0A1S3HZX0"/>
<dbReference type="GO" id="GO:0005524">
    <property type="term" value="F:ATP binding"/>
    <property type="evidence" value="ECO:0007669"/>
    <property type="project" value="UniProtKB-KW"/>
</dbReference>
<dbReference type="Pfam" id="PF11648">
    <property type="entry name" value="RIG-I_C-RD"/>
    <property type="match status" value="1"/>
</dbReference>
<organism evidence="20 21">
    <name type="scientific">Lingula anatina</name>
    <name type="common">Brachiopod</name>
    <name type="synonym">Lingula unguis</name>
    <dbReference type="NCBI Taxonomy" id="7574"/>
    <lineage>
        <taxon>Eukaryota</taxon>
        <taxon>Metazoa</taxon>
        <taxon>Spiralia</taxon>
        <taxon>Lophotrochozoa</taxon>
        <taxon>Brachiopoda</taxon>
        <taxon>Linguliformea</taxon>
        <taxon>Lingulata</taxon>
        <taxon>Lingulida</taxon>
        <taxon>Linguloidea</taxon>
        <taxon>Lingulidae</taxon>
        <taxon>Lingula</taxon>
    </lineage>
</organism>
<dbReference type="InterPro" id="IPR027417">
    <property type="entry name" value="P-loop_NTPase"/>
</dbReference>
<dbReference type="SMART" id="SM00490">
    <property type="entry name" value="HELICc"/>
    <property type="match status" value="1"/>
</dbReference>
<dbReference type="InterPro" id="IPR041204">
    <property type="entry name" value="RIG-I-like_C"/>
</dbReference>
<dbReference type="GeneID" id="106159387"/>
<evidence type="ECO:0000256" key="4">
    <source>
        <dbReference type="ARBA" id="ARBA00022490"/>
    </source>
</evidence>
<dbReference type="GO" id="GO:0003727">
    <property type="term" value="F:single-stranded RNA binding"/>
    <property type="evidence" value="ECO:0007669"/>
    <property type="project" value="TreeGrafter"/>
</dbReference>
<evidence type="ECO:0000256" key="5">
    <source>
        <dbReference type="ARBA" id="ARBA00022588"/>
    </source>
</evidence>
<dbReference type="Pfam" id="PF00271">
    <property type="entry name" value="Helicase_C"/>
    <property type="match status" value="1"/>
</dbReference>
<keyword evidence="14" id="KW-0051">Antiviral defense</keyword>
<keyword evidence="12" id="KW-0391">Immunity</keyword>